<evidence type="ECO:0000313" key="2">
    <source>
        <dbReference type="Proteomes" id="UP001434883"/>
    </source>
</evidence>
<dbReference type="EMBL" id="JAHRIN010035849">
    <property type="protein sequence ID" value="MEQ2204234.1"/>
    <property type="molecule type" value="Genomic_DNA"/>
</dbReference>
<dbReference type="PANTHER" id="PTHR31594">
    <property type="entry name" value="AIG1-TYPE G DOMAIN-CONTAINING PROTEIN"/>
    <property type="match status" value="1"/>
</dbReference>
<reference evidence="1 2" key="1">
    <citation type="submission" date="2021-06" db="EMBL/GenBank/DDBJ databases">
        <authorList>
            <person name="Palmer J.M."/>
        </authorList>
    </citation>
    <scope>NUCLEOTIDE SEQUENCE [LARGE SCALE GENOMIC DNA]</scope>
    <source>
        <strain evidence="1 2">XC_2019</strain>
        <tissue evidence="1">Muscle</tissue>
    </source>
</reference>
<evidence type="ECO:0000313" key="1">
    <source>
        <dbReference type="EMBL" id="MEQ2204234.1"/>
    </source>
</evidence>
<organism evidence="1 2">
    <name type="scientific">Xenoophorus captivus</name>
    <dbReference type="NCBI Taxonomy" id="1517983"/>
    <lineage>
        <taxon>Eukaryota</taxon>
        <taxon>Metazoa</taxon>
        <taxon>Chordata</taxon>
        <taxon>Craniata</taxon>
        <taxon>Vertebrata</taxon>
        <taxon>Euteleostomi</taxon>
        <taxon>Actinopterygii</taxon>
        <taxon>Neopterygii</taxon>
        <taxon>Teleostei</taxon>
        <taxon>Neoteleostei</taxon>
        <taxon>Acanthomorphata</taxon>
        <taxon>Ovalentaria</taxon>
        <taxon>Atherinomorphae</taxon>
        <taxon>Cyprinodontiformes</taxon>
        <taxon>Goodeidae</taxon>
        <taxon>Xenoophorus</taxon>
    </lineage>
</organism>
<protein>
    <submittedName>
        <fullName evidence="1">Uncharacterized protein</fullName>
    </submittedName>
</protein>
<dbReference type="Gene3D" id="1.20.58.1200">
    <property type="entry name" value="RNA silencing suppressor P21, N-terminal domain"/>
    <property type="match status" value="2"/>
</dbReference>
<gene>
    <name evidence="1" type="ORF">XENOCAPTIV_010158</name>
</gene>
<keyword evidence="2" id="KW-1185">Reference proteome</keyword>
<dbReference type="PANTHER" id="PTHR31594:SF16">
    <property type="entry name" value="SI:CH211-281L24.3"/>
    <property type="match status" value="1"/>
</dbReference>
<accession>A0ABV0R7W9</accession>
<proteinExistence type="predicted"/>
<comment type="caution">
    <text evidence="1">The sequence shown here is derived from an EMBL/GenBank/DDBJ whole genome shotgun (WGS) entry which is preliminary data.</text>
</comment>
<dbReference type="Proteomes" id="UP001434883">
    <property type="component" value="Unassembled WGS sequence"/>
</dbReference>
<name>A0ABV0R7W9_9TELE</name>
<sequence>MFPSCCSRFTRWSSDLHEQTRFLVNLFCAAAERDQQTGEKMLEMLASVCRYEAFPLKEQDVDDKDQSDFLLDLYSQMKDCETKTGLSLFPSLQSVFQSAPPVWIINLSERKTSILLEVLKLQSEKKPVELMVCSHEESEVRSFLQCLPYISQLRFYPQRSDLHEETRFIVNLFCAAAERDQQTGEKMLEMLASVCRYKTFPLKEQYIIMRDNDGFKYQSDFLLDLYSQMKDCETKTGLSLLPSLQSVFQLAPAVWTIKLSERKTSILLEVLKLQSEKKPVKLMVCSLEESEVRSFLQYLPYISELRYIINLCHVFLDVFIIRISLCKKNNVKKKCHTLMLVITIFAVFCLLSDNSEQIILVNLLSAAAERDQQTGEKMLEMLASVCRYKTLPLD</sequence>
<dbReference type="InterPro" id="IPR052090">
    <property type="entry name" value="Cytolytic_pore-forming_toxin"/>
</dbReference>